<reference evidence="1 2" key="1">
    <citation type="submission" date="2023-04" db="EMBL/GenBank/DDBJ databases">
        <title>Genome of Basidiobolus ranarum AG-B5.</title>
        <authorList>
            <person name="Stajich J.E."/>
            <person name="Carter-House D."/>
            <person name="Gryganskyi A."/>
        </authorList>
    </citation>
    <scope>NUCLEOTIDE SEQUENCE [LARGE SCALE GENOMIC DNA]</scope>
    <source>
        <strain evidence="1 2">AG-B5</strain>
    </source>
</reference>
<sequence length="62" mass="6769">MDQLRVNILASTGYIQESFATLFVNEKVGIIYPLAKITTPAVQTHEKRDPITVAGLPKVATV</sequence>
<name>A0ABR2VWU1_9FUNG</name>
<organism evidence="1 2">
    <name type="scientific">Basidiobolus ranarum</name>
    <dbReference type="NCBI Taxonomy" id="34480"/>
    <lineage>
        <taxon>Eukaryota</taxon>
        <taxon>Fungi</taxon>
        <taxon>Fungi incertae sedis</taxon>
        <taxon>Zoopagomycota</taxon>
        <taxon>Entomophthoromycotina</taxon>
        <taxon>Basidiobolomycetes</taxon>
        <taxon>Basidiobolales</taxon>
        <taxon>Basidiobolaceae</taxon>
        <taxon>Basidiobolus</taxon>
    </lineage>
</organism>
<dbReference type="EMBL" id="JASJQH010007517">
    <property type="protein sequence ID" value="KAK9707989.1"/>
    <property type="molecule type" value="Genomic_DNA"/>
</dbReference>
<keyword evidence="2" id="KW-1185">Reference proteome</keyword>
<evidence type="ECO:0000313" key="1">
    <source>
        <dbReference type="EMBL" id="KAK9707989.1"/>
    </source>
</evidence>
<gene>
    <name evidence="1" type="ORF">K7432_009889</name>
</gene>
<protein>
    <submittedName>
        <fullName evidence="1">Uncharacterized protein</fullName>
    </submittedName>
</protein>
<accession>A0ABR2VWU1</accession>
<proteinExistence type="predicted"/>
<dbReference type="Proteomes" id="UP001479436">
    <property type="component" value="Unassembled WGS sequence"/>
</dbReference>
<evidence type="ECO:0000313" key="2">
    <source>
        <dbReference type="Proteomes" id="UP001479436"/>
    </source>
</evidence>
<comment type="caution">
    <text evidence="1">The sequence shown here is derived from an EMBL/GenBank/DDBJ whole genome shotgun (WGS) entry which is preliminary data.</text>
</comment>